<keyword evidence="2" id="KW-1185">Reference proteome</keyword>
<organism evidence="1 2">
    <name type="scientific">Iamia majanohamensis</name>
    <dbReference type="NCBI Taxonomy" id="467976"/>
    <lineage>
        <taxon>Bacteria</taxon>
        <taxon>Bacillati</taxon>
        <taxon>Actinomycetota</taxon>
        <taxon>Acidimicrobiia</taxon>
        <taxon>Acidimicrobiales</taxon>
        <taxon>Iamiaceae</taxon>
        <taxon>Iamia</taxon>
    </lineage>
</organism>
<gene>
    <name evidence="1" type="ORF">PO878_10985</name>
</gene>
<dbReference type="Proteomes" id="UP001216390">
    <property type="component" value="Chromosome"/>
</dbReference>
<sequence length="55" mass="6467">MRLWWEYERATKRRRAMAWSKGLRALLAEVEEVIDEDIVHEGDKEPVLVLVQSSA</sequence>
<evidence type="ECO:0000313" key="2">
    <source>
        <dbReference type="Proteomes" id="UP001216390"/>
    </source>
</evidence>
<dbReference type="EMBL" id="CP116942">
    <property type="protein sequence ID" value="WCO65023.1"/>
    <property type="molecule type" value="Genomic_DNA"/>
</dbReference>
<dbReference type="KEGG" id="ima:PO878_10985"/>
<accession>A0AAE9Y668</accession>
<evidence type="ECO:0000313" key="1">
    <source>
        <dbReference type="EMBL" id="WCO65023.1"/>
    </source>
</evidence>
<dbReference type="AlphaFoldDB" id="A0AAE9Y668"/>
<dbReference type="RefSeq" id="WP_272734548.1">
    <property type="nucleotide sequence ID" value="NZ_CP116942.1"/>
</dbReference>
<proteinExistence type="predicted"/>
<reference evidence="1" key="1">
    <citation type="submission" date="2023-01" db="EMBL/GenBank/DDBJ databases">
        <title>The diversity of Class Acidimicrobiia in South China Sea sediment environments and the proposal of Iamia marina sp. nov., a novel species of the genus Iamia.</title>
        <authorList>
            <person name="He Y."/>
            <person name="Tian X."/>
        </authorList>
    </citation>
    <scope>NUCLEOTIDE SEQUENCE</scope>
    <source>
        <strain evidence="1">DSM 19957</strain>
    </source>
</reference>
<name>A0AAE9Y668_9ACTN</name>
<protein>
    <submittedName>
        <fullName evidence="1">Uncharacterized protein</fullName>
    </submittedName>
</protein>